<name>H5Y592_9FIRM</name>
<dbReference type="Proteomes" id="UP000005104">
    <property type="component" value="Chromosome"/>
</dbReference>
<protein>
    <submittedName>
        <fullName evidence="1">Uncharacterized protein</fullName>
    </submittedName>
</protein>
<dbReference type="AlphaFoldDB" id="H5Y592"/>
<evidence type="ECO:0000313" key="2">
    <source>
        <dbReference type="Proteomes" id="UP000005104"/>
    </source>
</evidence>
<gene>
    <name evidence="1" type="ORF">DesyoDRAFT_3162</name>
</gene>
<keyword evidence="2" id="KW-1185">Reference proteome</keyword>
<organism evidence="1 2">
    <name type="scientific">Desulfosporosinus youngiae DSM 17734</name>
    <dbReference type="NCBI Taxonomy" id="768710"/>
    <lineage>
        <taxon>Bacteria</taxon>
        <taxon>Bacillati</taxon>
        <taxon>Bacillota</taxon>
        <taxon>Clostridia</taxon>
        <taxon>Eubacteriales</taxon>
        <taxon>Desulfitobacteriaceae</taxon>
        <taxon>Desulfosporosinus</taxon>
    </lineage>
</organism>
<accession>H5Y592</accession>
<reference evidence="1 2" key="1">
    <citation type="submission" date="2011-11" db="EMBL/GenBank/DDBJ databases">
        <title>The Noncontiguous Finished genome of Desulfosporosinus youngiae DSM 17734.</title>
        <authorList>
            <consortium name="US DOE Joint Genome Institute (JGI-PGF)"/>
            <person name="Lucas S."/>
            <person name="Han J."/>
            <person name="Lapidus A."/>
            <person name="Cheng J.-F."/>
            <person name="Goodwin L."/>
            <person name="Pitluck S."/>
            <person name="Peters L."/>
            <person name="Ovchinnikova G."/>
            <person name="Lu M."/>
            <person name="Land M.L."/>
            <person name="Hauser L."/>
            <person name="Pester M."/>
            <person name="Spring S."/>
            <person name="Ollivier B."/>
            <person name="Rattei T."/>
            <person name="Klenk H.-P."/>
            <person name="Wagner M."/>
            <person name="Loy A."/>
            <person name="Woyke T.J."/>
        </authorList>
    </citation>
    <scope>NUCLEOTIDE SEQUENCE [LARGE SCALE GENOMIC DNA]</scope>
    <source>
        <strain evidence="1 2">DSM 17734</strain>
    </source>
</reference>
<proteinExistence type="predicted"/>
<dbReference type="HOGENOM" id="CLU_2824161_0_0_9"/>
<dbReference type="RefSeq" id="WP_007784473.1">
    <property type="nucleotide sequence ID" value="NZ_CM001441.1"/>
</dbReference>
<dbReference type="EMBL" id="CM001441">
    <property type="protein sequence ID" value="EHQ90196.1"/>
    <property type="molecule type" value="Genomic_DNA"/>
</dbReference>
<sequence length="66" mass="7400">MDKFENALLKQLDGQKTSRDCMVCNRKTDFIFNKDGTITCTKCKTKIKVDLTDAVKGLKKLGVSVD</sequence>
<evidence type="ECO:0000313" key="1">
    <source>
        <dbReference type="EMBL" id="EHQ90196.1"/>
    </source>
</evidence>
<dbReference type="STRING" id="768710.DesyoDRAFT_3162"/>